<dbReference type="EMBL" id="CAJVPT010014456">
    <property type="protein sequence ID" value="CAG8604377.1"/>
    <property type="molecule type" value="Genomic_DNA"/>
</dbReference>
<keyword evidence="2" id="KW-1185">Reference proteome</keyword>
<proteinExistence type="predicted"/>
<accession>A0ACA9MPU0</accession>
<protein>
    <submittedName>
        <fullName evidence="1">4844_t:CDS:1</fullName>
    </submittedName>
</protein>
<dbReference type="Proteomes" id="UP000789525">
    <property type="component" value="Unassembled WGS sequence"/>
</dbReference>
<feature type="non-terminal residue" evidence="1">
    <location>
        <position position="1"/>
    </location>
</feature>
<gene>
    <name evidence="1" type="ORF">ACOLOM_LOCUS6794</name>
</gene>
<evidence type="ECO:0000313" key="2">
    <source>
        <dbReference type="Proteomes" id="UP000789525"/>
    </source>
</evidence>
<reference evidence="1" key="1">
    <citation type="submission" date="2021-06" db="EMBL/GenBank/DDBJ databases">
        <authorList>
            <person name="Kallberg Y."/>
            <person name="Tangrot J."/>
            <person name="Rosling A."/>
        </authorList>
    </citation>
    <scope>NUCLEOTIDE SEQUENCE</scope>
    <source>
        <strain evidence="1">CL356</strain>
    </source>
</reference>
<comment type="caution">
    <text evidence="1">The sequence shown here is derived from an EMBL/GenBank/DDBJ whole genome shotgun (WGS) entry which is preliminary data.</text>
</comment>
<sequence>TATMTPPAFLVAPNKNRCAGCEKMVAVMEPGVVPGPNGSRWHASCLVCGGKGVQKRSGEPGCGKKLDRDAKLDPEGKTWCSSCMTLLILNGNVASASTRTPVSATFSGATPWLPIHHTGASSVSSHTTGSSTSTIQDAPYSRPRSITAVRSNASEAALGMLNARNGSTSPTKGMLGGTVPVNRSLSTKRASRPRPKSVSVLPMLGLSNNRTGRMDLLRETNSSFLSRIELEGCERGYIVSTLESATTRSQRSQKNSAKAEPDRPLEYNLKLFPMSTTCLGPFKAIQFLVPPSDLASAKVLPLEEFALEFRDITVGLDLVHDDDKILANMVVEEGLMWRGIVHFVNTAGNKKQISREGMQLLTNKAQEKDIRIDWEKGFDVILEGLYWRHTTALGPVSAPSLKLFIDMKQVASTSGSDDYRRFEVITMHPLVRDRSQKVLVQSRIIHIMESINRNGDKTAQRKKKTIPWYELWYQRIFSALSQGSEPPFDHLIDSHLPSLTPEIAKHLESESFCAIMSVHKGLVTKANLVAFRCSIQTSQESPEKDEETVWVSMDDGMSIIAEQDHPQDVIDMDQDLNHEEDNPMDLDQGHDPRTPSETDIGPIQDIIEVSEDDSGSHKSFPLSMPSSDHTSKTPSDLGSLDLLSMVPREMFEPVTLGQNCQWYCPIRQCQFSLNLRSTLPYKMLQQLDGDDKLFLQMSSWTSRSPIAASILNKMCSSHYIDHLQQIGLTMSGVSDSLGVSLKLTGSQGQIRRLD</sequence>
<name>A0ACA9MPU0_9GLOM</name>
<evidence type="ECO:0000313" key="1">
    <source>
        <dbReference type="EMBL" id="CAG8604377.1"/>
    </source>
</evidence>
<organism evidence="1 2">
    <name type="scientific">Acaulospora colombiana</name>
    <dbReference type="NCBI Taxonomy" id="27376"/>
    <lineage>
        <taxon>Eukaryota</taxon>
        <taxon>Fungi</taxon>
        <taxon>Fungi incertae sedis</taxon>
        <taxon>Mucoromycota</taxon>
        <taxon>Glomeromycotina</taxon>
        <taxon>Glomeromycetes</taxon>
        <taxon>Diversisporales</taxon>
        <taxon>Acaulosporaceae</taxon>
        <taxon>Acaulospora</taxon>
    </lineage>
</organism>